<dbReference type="InterPro" id="IPR050566">
    <property type="entry name" value="Deoxyribonucleoside_kinase"/>
</dbReference>
<dbReference type="InterPro" id="IPR002624">
    <property type="entry name" value="DCK/DGK"/>
</dbReference>
<dbReference type="PANTHER" id="PTHR10513">
    <property type="entry name" value="DEOXYNUCLEOSIDE KINASE"/>
    <property type="match status" value="1"/>
</dbReference>
<sequence length="212" mass="25102">MMYQDPQRWSYTFQTYSCMSRFQTQLQPTPARPFHSEGAPMRIYERSVYSDRYIFALSMYELGCINSTEWAIYQDWHSLLVDQFGHRVALEGIIYLKAPPEKCMERLQRRGRPEEKTLQLDYLQKLHEQHEKWLVEKTTEIHFESLKKIPVLELDASVEFQSDPTAQENFIRQVKDFFTALRREGHSHVPVQQSEQACDMNPGRDPSSMTQS</sequence>
<dbReference type="InterPro" id="IPR027417">
    <property type="entry name" value="P-loop_NTPase"/>
</dbReference>
<dbReference type="PIRSF" id="PIRSF000705">
    <property type="entry name" value="DNK"/>
    <property type="match status" value="1"/>
</dbReference>
<dbReference type="GO" id="GO:0004138">
    <property type="term" value="F:deoxyguanosine kinase activity"/>
    <property type="evidence" value="ECO:0007669"/>
    <property type="project" value="TreeGrafter"/>
</dbReference>
<organism evidence="6 7">
    <name type="scientific">Hippocampus comes</name>
    <name type="common">Tiger tail seahorse</name>
    <dbReference type="NCBI Taxonomy" id="109280"/>
    <lineage>
        <taxon>Eukaryota</taxon>
        <taxon>Metazoa</taxon>
        <taxon>Chordata</taxon>
        <taxon>Craniata</taxon>
        <taxon>Vertebrata</taxon>
        <taxon>Euteleostomi</taxon>
        <taxon>Actinopterygii</taxon>
        <taxon>Neopterygii</taxon>
        <taxon>Teleostei</taxon>
        <taxon>Neoteleostei</taxon>
        <taxon>Acanthomorphata</taxon>
        <taxon>Syngnathiaria</taxon>
        <taxon>Syngnathiformes</taxon>
        <taxon>Syngnathoidei</taxon>
        <taxon>Syngnathidae</taxon>
        <taxon>Hippocampus</taxon>
    </lineage>
</organism>
<keyword evidence="7" id="KW-1185">Reference proteome</keyword>
<reference evidence="6" key="1">
    <citation type="submission" date="2025-08" db="UniProtKB">
        <authorList>
            <consortium name="Ensembl"/>
        </authorList>
    </citation>
    <scope>IDENTIFICATION</scope>
</reference>
<dbReference type="Proteomes" id="UP000264820">
    <property type="component" value="Unplaced"/>
</dbReference>
<dbReference type="Gene3D" id="3.40.50.300">
    <property type="entry name" value="P-loop containing nucleotide triphosphate hydrolases"/>
    <property type="match status" value="1"/>
</dbReference>
<dbReference type="GO" id="GO:0005739">
    <property type="term" value="C:mitochondrion"/>
    <property type="evidence" value="ECO:0007669"/>
    <property type="project" value="TreeGrafter"/>
</dbReference>
<evidence type="ECO:0000256" key="4">
    <source>
        <dbReference type="SAM" id="MobiDB-lite"/>
    </source>
</evidence>
<dbReference type="PANTHER" id="PTHR10513:SF8">
    <property type="entry name" value="DEOXYGUANOSINE KINASE, MITOCHONDRIAL"/>
    <property type="match status" value="1"/>
</dbReference>
<evidence type="ECO:0000256" key="3">
    <source>
        <dbReference type="PIRSR" id="PIRSR000705-3"/>
    </source>
</evidence>
<dbReference type="Ensembl" id="ENSHCOT00000014517.1">
    <property type="protein sequence ID" value="ENSHCOP00000008614.1"/>
    <property type="gene ID" value="ENSHCOG00000010891.1"/>
</dbReference>
<dbReference type="GO" id="GO:0005524">
    <property type="term" value="F:ATP binding"/>
    <property type="evidence" value="ECO:0007669"/>
    <property type="project" value="UniProtKB-KW"/>
</dbReference>
<dbReference type="CDD" id="cd01673">
    <property type="entry name" value="dNK"/>
    <property type="match status" value="1"/>
</dbReference>
<evidence type="ECO:0000259" key="5">
    <source>
        <dbReference type="Pfam" id="PF01712"/>
    </source>
</evidence>
<evidence type="ECO:0000313" key="6">
    <source>
        <dbReference type="Ensembl" id="ENSHCOP00000008614.1"/>
    </source>
</evidence>
<dbReference type="OMA" id="INTTEWV"/>
<evidence type="ECO:0000256" key="2">
    <source>
        <dbReference type="PIRSR" id="PIRSR000705-1"/>
    </source>
</evidence>
<feature type="region of interest" description="Disordered" evidence="4">
    <location>
        <begin position="185"/>
        <end position="212"/>
    </location>
</feature>
<proteinExistence type="inferred from homology"/>
<dbReference type="SUPFAM" id="SSF52540">
    <property type="entry name" value="P-loop containing nucleoside triphosphate hydrolases"/>
    <property type="match status" value="1"/>
</dbReference>
<comment type="similarity">
    <text evidence="1">Belongs to the DCK/DGK family.</text>
</comment>
<feature type="active site" description="Proton acceptor" evidence="2">
    <location>
        <position position="45"/>
    </location>
</feature>
<feature type="domain" description="Deoxynucleoside kinase" evidence="5">
    <location>
        <begin position="1"/>
        <end position="177"/>
    </location>
</feature>
<dbReference type="Pfam" id="PF01712">
    <property type="entry name" value="dNK"/>
    <property type="match status" value="1"/>
</dbReference>
<dbReference type="AlphaFoldDB" id="A0A3Q3DCN3"/>
<evidence type="ECO:0000313" key="7">
    <source>
        <dbReference type="Proteomes" id="UP000264820"/>
    </source>
</evidence>
<dbReference type="STRING" id="109280.ENSHCOP00000008614"/>
<dbReference type="GeneTree" id="ENSGT00940000159627"/>
<feature type="binding site" evidence="3">
    <location>
        <begin position="106"/>
        <end position="110"/>
    </location>
    <ligand>
        <name>ATP</name>
        <dbReference type="ChEBI" id="CHEBI:30616"/>
    </ligand>
</feature>
<protein>
    <submittedName>
        <fullName evidence="6">Deoxyguanosine kinase</fullName>
    </submittedName>
</protein>
<reference evidence="6" key="2">
    <citation type="submission" date="2025-09" db="UniProtKB">
        <authorList>
            <consortium name="Ensembl"/>
        </authorList>
    </citation>
    <scope>IDENTIFICATION</scope>
</reference>
<keyword evidence="3" id="KW-0067">ATP-binding</keyword>
<accession>A0A3Q3DCN3</accession>
<evidence type="ECO:0000256" key="1">
    <source>
        <dbReference type="ARBA" id="ARBA00007420"/>
    </source>
</evidence>
<dbReference type="InterPro" id="IPR031314">
    <property type="entry name" value="DNK_dom"/>
</dbReference>
<name>A0A3Q3DCN3_HIPCM</name>
<keyword evidence="3" id="KW-0547">Nucleotide-binding</keyword>